<dbReference type="Proteomes" id="UP000214561">
    <property type="component" value="Chromosome"/>
</dbReference>
<dbReference type="KEGG" id="afq:AFA_12195"/>
<keyword evidence="2 3" id="KW-0732">Signal</keyword>
<evidence type="ECO:0000313" key="5">
    <source>
        <dbReference type="Proteomes" id="UP000214561"/>
    </source>
</evidence>
<dbReference type="RefSeq" id="WP_094197162.1">
    <property type="nucleotide sequence ID" value="NZ_CP021641.1"/>
</dbReference>
<comment type="similarity">
    <text evidence="1">Belongs to the TrbG/VirB9 family.</text>
</comment>
<reference evidence="4 5" key="1">
    <citation type="submission" date="2017-05" db="EMBL/GenBank/DDBJ databases">
        <authorList>
            <person name="Qiu J.G."/>
            <person name="He J."/>
        </authorList>
    </citation>
    <scope>NUCLEOTIDE SEQUENCE [LARGE SCALE GENOMIC DNA]</scope>
    <source>
        <strain evidence="4 5">JQ135</strain>
    </source>
</reference>
<feature type="chain" id="PRO_5044212037" description="Type IV secretion system protein VirB9" evidence="3">
    <location>
        <begin position="24"/>
        <end position="370"/>
    </location>
</feature>
<dbReference type="InterPro" id="IPR038161">
    <property type="entry name" value="VirB9/CagX/TrbG_C_sf"/>
</dbReference>
<proteinExistence type="inferred from homology"/>
<protein>
    <recommendedName>
        <fullName evidence="6">Type IV secretion system protein VirB9</fullName>
    </recommendedName>
</protein>
<feature type="signal peptide" evidence="3">
    <location>
        <begin position="1"/>
        <end position="23"/>
    </location>
</feature>
<dbReference type="Gene3D" id="2.60.40.2500">
    <property type="match status" value="1"/>
</dbReference>
<gene>
    <name evidence="4" type="ORF">AFA_12195</name>
</gene>
<sequence length="370" mass="41474">MNRFAKTAFAVALACLVATPALALDLPKQAGTDHRIRYANYDPHNVTQLDSVIGVGTMIQLEEGENYLFHVFGDSEAYEFTEYTNHLFLKPVVDQADTNLIVVTDRRNYTFRIEYHNERETKQALYKLIMRYPDSEAIEARQQQHEQTVQAAFSQVGLPVNWQAYSKSGDLDLAPIHAWDDGHQTWMQFAPTAEIPAIYRVTDDGQEVLTNYHMADHRTMVLHRTSARWHVRLGGNVVAIHNAAFKQTPTKPHTGTASPSVERVVHGVKPLSLPSTAGHAVTAYPAQPAYDPQAFELGPEHIEQKDGKTLMTFSSSRLPIVQPVNEQGQPYAATTTIRPGNTLLIDSNAVAWQAQSRGLTHIFKTEEYLK</sequence>
<dbReference type="AlphaFoldDB" id="A0AB33CUA5"/>
<dbReference type="InterPro" id="IPR010258">
    <property type="entry name" value="Conjugal_tfr_TrbG/VirB9/CagX"/>
</dbReference>
<evidence type="ECO:0008006" key="6">
    <source>
        <dbReference type="Google" id="ProtNLM"/>
    </source>
</evidence>
<evidence type="ECO:0000256" key="3">
    <source>
        <dbReference type="SAM" id="SignalP"/>
    </source>
</evidence>
<accession>A0AB33CUA5</accession>
<dbReference type="InterPro" id="IPR033645">
    <property type="entry name" value="VirB9/CagX/TrbG_C"/>
</dbReference>
<evidence type="ECO:0000313" key="4">
    <source>
        <dbReference type="EMBL" id="ASR90150.1"/>
    </source>
</evidence>
<organism evidence="4 5">
    <name type="scientific">Alcaligenes faecalis</name>
    <dbReference type="NCBI Taxonomy" id="511"/>
    <lineage>
        <taxon>Bacteria</taxon>
        <taxon>Pseudomonadati</taxon>
        <taxon>Pseudomonadota</taxon>
        <taxon>Betaproteobacteria</taxon>
        <taxon>Burkholderiales</taxon>
        <taxon>Alcaligenaceae</taxon>
        <taxon>Alcaligenes</taxon>
    </lineage>
</organism>
<dbReference type="CDD" id="cd06911">
    <property type="entry name" value="VirB9_CagX_TrbG"/>
    <property type="match status" value="1"/>
</dbReference>
<name>A0AB33CUA5_ALCFA</name>
<evidence type="ECO:0000256" key="1">
    <source>
        <dbReference type="ARBA" id="ARBA00006135"/>
    </source>
</evidence>
<dbReference type="Pfam" id="PF03524">
    <property type="entry name" value="CagX"/>
    <property type="match status" value="1"/>
</dbReference>
<evidence type="ECO:0000256" key="2">
    <source>
        <dbReference type="ARBA" id="ARBA00022729"/>
    </source>
</evidence>
<dbReference type="EMBL" id="CP021641">
    <property type="protein sequence ID" value="ASR90150.1"/>
    <property type="molecule type" value="Genomic_DNA"/>
</dbReference>